<organism evidence="1 2">
    <name type="scientific">Armillaria tabescens</name>
    <name type="common">Ringless honey mushroom</name>
    <name type="synonym">Agaricus tabescens</name>
    <dbReference type="NCBI Taxonomy" id="1929756"/>
    <lineage>
        <taxon>Eukaryota</taxon>
        <taxon>Fungi</taxon>
        <taxon>Dikarya</taxon>
        <taxon>Basidiomycota</taxon>
        <taxon>Agaricomycotina</taxon>
        <taxon>Agaricomycetes</taxon>
        <taxon>Agaricomycetidae</taxon>
        <taxon>Agaricales</taxon>
        <taxon>Marasmiineae</taxon>
        <taxon>Physalacriaceae</taxon>
        <taxon>Desarmillaria</taxon>
    </lineage>
</organism>
<reference evidence="1" key="1">
    <citation type="submission" date="2023-06" db="EMBL/GenBank/DDBJ databases">
        <authorList>
            <consortium name="Lawrence Berkeley National Laboratory"/>
            <person name="Ahrendt S."/>
            <person name="Sahu N."/>
            <person name="Indic B."/>
            <person name="Wong-Bajracharya J."/>
            <person name="Merenyi Z."/>
            <person name="Ke H.-M."/>
            <person name="Monk M."/>
            <person name="Kocsube S."/>
            <person name="Drula E."/>
            <person name="Lipzen A."/>
            <person name="Balint B."/>
            <person name="Henrissat B."/>
            <person name="Andreopoulos B."/>
            <person name="Martin F.M."/>
            <person name="Harder C.B."/>
            <person name="Rigling D."/>
            <person name="Ford K.L."/>
            <person name="Foster G.D."/>
            <person name="Pangilinan J."/>
            <person name="Papanicolaou A."/>
            <person name="Barry K."/>
            <person name="LaButti K."/>
            <person name="Viragh M."/>
            <person name="Koriabine M."/>
            <person name="Yan M."/>
            <person name="Riley R."/>
            <person name="Champramary S."/>
            <person name="Plett K.L."/>
            <person name="Tsai I.J."/>
            <person name="Slot J."/>
            <person name="Sipos G."/>
            <person name="Plett J."/>
            <person name="Nagy L.G."/>
            <person name="Grigoriev I.V."/>
        </authorList>
    </citation>
    <scope>NUCLEOTIDE SEQUENCE</scope>
    <source>
        <strain evidence="1">CCBAS 213</strain>
    </source>
</reference>
<protein>
    <submittedName>
        <fullName evidence="1">Uncharacterized protein</fullName>
    </submittedName>
</protein>
<gene>
    <name evidence="1" type="ORF">EV420DRAFT_1488499</name>
</gene>
<dbReference type="AlphaFoldDB" id="A0AA39MI74"/>
<keyword evidence="2" id="KW-1185">Reference proteome</keyword>
<dbReference type="EMBL" id="JAUEPS010000177">
    <property type="protein sequence ID" value="KAK0434763.1"/>
    <property type="molecule type" value="Genomic_DNA"/>
</dbReference>
<dbReference type="GeneID" id="85354168"/>
<dbReference type="Proteomes" id="UP001175211">
    <property type="component" value="Unassembled WGS sequence"/>
</dbReference>
<proteinExistence type="predicted"/>
<evidence type="ECO:0000313" key="1">
    <source>
        <dbReference type="EMBL" id="KAK0434763.1"/>
    </source>
</evidence>
<evidence type="ECO:0000313" key="2">
    <source>
        <dbReference type="Proteomes" id="UP001175211"/>
    </source>
</evidence>
<dbReference type="RefSeq" id="XP_060321810.1">
    <property type="nucleotide sequence ID" value="XM_060470620.1"/>
</dbReference>
<name>A0AA39MI74_ARMTA</name>
<accession>A0AA39MI74</accession>
<sequence>MPRFYKCLTVWQDSISLMRAGWKATFNDEGFSSAAVLRAGDLGAVVMLRMCRSSKVSLMLMSITMRASTFSTLPAWSVVPIRATGANRSDHATTLGPPRAPIYVCNTPDYPDRSLPGNMQVGEYSLVSQIDRVLGSHQRDQKLERVRASLKATDVPQGILDPRNEDLGGVPAKIAACSTMVGVQASEGSMSGDEEWRERELSSDSQGCSRVGGVHTDDEDGGWCEDDLHAMVVLILEGSSLRARSSAVRVTGRMVGVKMDECIPIQDARFRFTFCIEFQPGEQRASWGPLCGLVPASNNPDHIGGSWEPWRVADMEDLEKVVSGGGEPVGGGLVGVAHVVLEIGFITGIRFSLSVTCAGTGGGRGVLPGVVISHTATHKAHPIKLQHQPHHYWPYPFVPSYTTYKGDESSSRKYAPVRISHVLAGLEALGMVI</sequence>
<comment type="caution">
    <text evidence="1">The sequence shown here is derived from an EMBL/GenBank/DDBJ whole genome shotgun (WGS) entry which is preliminary data.</text>
</comment>